<dbReference type="EMBL" id="MAYW01000048">
    <property type="protein sequence ID" value="ODS32816.1"/>
    <property type="molecule type" value="Genomic_DNA"/>
</dbReference>
<gene>
    <name evidence="2" type="ORF">SCARUB_02073</name>
</gene>
<dbReference type="Gene3D" id="1.10.260.40">
    <property type="entry name" value="lambda repressor-like DNA-binding domains"/>
    <property type="match status" value="1"/>
</dbReference>
<feature type="domain" description="HTH cro/C1-type" evidence="1">
    <location>
        <begin position="61"/>
        <end position="114"/>
    </location>
</feature>
<proteinExistence type="predicted"/>
<dbReference type="InterPro" id="IPR010982">
    <property type="entry name" value="Lambda_DNA-bd_dom_sf"/>
</dbReference>
<comment type="caution">
    <text evidence="2">The sequence shown here is derived from an EMBL/GenBank/DDBJ whole genome shotgun (WGS) entry which is preliminary data.</text>
</comment>
<evidence type="ECO:0000313" key="3">
    <source>
        <dbReference type="Proteomes" id="UP000094056"/>
    </source>
</evidence>
<dbReference type="Proteomes" id="UP000094056">
    <property type="component" value="Unassembled WGS sequence"/>
</dbReference>
<evidence type="ECO:0000259" key="1">
    <source>
        <dbReference type="PROSITE" id="PS50943"/>
    </source>
</evidence>
<evidence type="ECO:0000313" key="2">
    <source>
        <dbReference type="EMBL" id="ODS32816.1"/>
    </source>
</evidence>
<accession>A0A1E3XB09</accession>
<sequence length="124" mass="14368">MHIKPIKTKEDYQNALEKIESLFDAKPDTPEGDYLEVLTTLVEAYEEKHYSIPLPDPIEAINYHMESRGLSRRDLESCIGSRARVSEILNRKRPLSIGMIRKLHKRFDIPAEILIRSYKCLQAA</sequence>
<dbReference type="PROSITE" id="PS50943">
    <property type="entry name" value="HTH_CROC1"/>
    <property type="match status" value="1"/>
</dbReference>
<reference evidence="2 3" key="1">
    <citation type="submission" date="2016-07" db="EMBL/GenBank/DDBJ databases">
        <title>Draft genome of Scalindua rubra, obtained from a brine-seawater interface in the Red Sea, sheds light on salt adaptation in anammox bacteria.</title>
        <authorList>
            <person name="Speth D.R."/>
            <person name="Lagkouvardos I."/>
            <person name="Wang Y."/>
            <person name="Qian P.-Y."/>
            <person name="Dutilh B.E."/>
            <person name="Jetten M.S."/>
        </authorList>
    </citation>
    <scope>NUCLEOTIDE SEQUENCE [LARGE SCALE GENOMIC DNA]</scope>
    <source>
        <strain evidence="2">BSI-1</strain>
    </source>
</reference>
<name>A0A1E3XB09_9BACT</name>
<dbReference type="PANTHER" id="PTHR40455">
    <property type="entry name" value="ANTITOXIN HIGA"/>
    <property type="match status" value="1"/>
</dbReference>
<dbReference type="InterPro" id="IPR039060">
    <property type="entry name" value="Antitox_HigA"/>
</dbReference>
<protein>
    <recommendedName>
        <fullName evidence="1">HTH cro/C1-type domain-containing protein</fullName>
    </recommendedName>
</protein>
<dbReference type="GO" id="GO:0006355">
    <property type="term" value="P:regulation of DNA-templated transcription"/>
    <property type="evidence" value="ECO:0007669"/>
    <property type="project" value="InterPro"/>
</dbReference>
<organism evidence="2 3">
    <name type="scientific">Candidatus Scalindua rubra</name>
    <dbReference type="NCBI Taxonomy" id="1872076"/>
    <lineage>
        <taxon>Bacteria</taxon>
        <taxon>Pseudomonadati</taxon>
        <taxon>Planctomycetota</taxon>
        <taxon>Candidatus Brocadiia</taxon>
        <taxon>Candidatus Brocadiales</taxon>
        <taxon>Candidatus Scalinduaceae</taxon>
        <taxon>Candidatus Scalindua</taxon>
    </lineage>
</organism>
<dbReference type="SUPFAM" id="SSF47413">
    <property type="entry name" value="lambda repressor-like DNA-binding domains"/>
    <property type="match status" value="1"/>
</dbReference>
<dbReference type="SMART" id="SM00530">
    <property type="entry name" value="HTH_XRE"/>
    <property type="match status" value="1"/>
</dbReference>
<dbReference type="GO" id="GO:0001046">
    <property type="term" value="F:core promoter sequence-specific DNA binding"/>
    <property type="evidence" value="ECO:0007669"/>
    <property type="project" value="TreeGrafter"/>
</dbReference>
<dbReference type="InterPro" id="IPR001387">
    <property type="entry name" value="Cro/C1-type_HTH"/>
</dbReference>
<dbReference type="PANTHER" id="PTHR40455:SF1">
    <property type="entry name" value="ANTITOXIN HIGA"/>
    <property type="match status" value="1"/>
</dbReference>
<dbReference type="AlphaFoldDB" id="A0A1E3XB09"/>